<dbReference type="OrthoDB" id="5125802at2"/>
<name>A0A3N1GA74_9ACTN</name>
<feature type="region of interest" description="Disordered" evidence="1">
    <location>
        <begin position="1"/>
        <end position="30"/>
    </location>
</feature>
<dbReference type="EMBL" id="RJKN01000007">
    <property type="protein sequence ID" value="ROP27133.1"/>
    <property type="molecule type" value="Genomic_DNA"/>
</dbReference>
<feature type="transmembrane region" description="Helical" evidence="2">
    <location>
        <begin position="187"/>
        <end position="206"/>
    </location>
</feature>
<evidence type="ECO:0008006" key="5">
    <source>
        <dbReference type="Google" id="ProtNLM"/>
    </source>
</evidence>
<feature type="transmembrane region" description="Helical" evidence="2">
    <location>
        <begin position="218"/>
        <end position="236"/>
    </location>
</feature>
<feature type="transmembrane region" description="Helical" evidence="2">
    <location>
        <begin position="153"/>
        <end position="175"/>
    </location>
</feature>
<reference evidence="3 4" key="1">
    <citation type="journal article" date="2015" name="Stand. Genomic Sci.">
        <title>Genomic Encyclopedia of Bacterial and Archaeal Type Strains, Phase III: the genomes of soil and plant-associated and newly described type strains.</title>
        <authorList>
            <person name="Whitman W.B."/>
            <person name="Woyke T."/>
            <person name="Klenk H.P."/>
            <person name="Zhou Y."/>
            <person name="Lilburn T.G."/>
            <person name="Beck B.J."/>
            <person name="De Vos P."/>
            <person name="Vandamme P."/>
            <person name="Eisen J.A."/>
            <person name="Garrity G."/>
            <person name="Hugenholtz P."/>
            <person name="Kyrpides N.C."/>
        </authorList>
    </citation>
    <scope>NUCLEOTIDE SEQUENCE [LARGE SCALE GENOMIC DNA]</scope>
    <source>
        <strain evidence="3 4">CECT 7306</strain>
    </source>
</reference>
<accession>A0A3N1GA74</accession>
<feature type="transmembrane region" description="Helical" evidence="2">
    <location>
        <begin position="40"/>
        <end position="62"/>
    </location>
</feature>
<sequence>MSETAAAAAPPAPSGRHPRPASVASRPTCPAPGAVRRRAAALTGALAALGSLATLWAARLQVTGEGVYVSQLGADGMPTAPAFNAALLVLAAGGALVGWALRGHRARVRVLGAWSTGTTLLVAGLAFAVASQVTCTAGCPVPLTPGAGAQDLGHTTAAVVGFGAAAWAMLQVGWSGSARSLRLVSRGAAAVVAGAAAAGGLLSVAGLGTDVGAGLEHLATTVAVLWLAVLAGHAAVRRTSPMP</sequence>
<feature type="transmembrane region" description="Helical" evidence="2">
    <location>
        <begin position="113"/>
        <end position="133"/>
    </location>
</feature>
<comment type="caution">
    <text evidence="3">The sequence shown here is derived from an EMBL/GenBank/DDBJ whole genome shotgun (WGS) entry which is preliminary data.</text>
</comment>
<evidence type="ECO:0000256" key="2">
    <source>
        <dbReference type="SAM" id="Phobius"/>
    </source>
</evidence>
<keyword evidence="2" id="KW-0472">Membrane</keyword>
<dbReference type="Proteomes" id="UP000276232">
    <property type="component" value="Unassembled WGS sequence"/>
</dbReference>
<protein>
    <recommendedName>
        <fullName evidence="5">DUF998 domain-containing protein</fullName>
    </recommendedName>
</protein>
<proteinExistence type="predicted"/>
<organism evidence="3 4">
    <name type="scientific">Pseudokineococcus lusitanus</name>
    <dbReference type="NCBI Taxonomy" id="763993"/>
    <lineage>
        <taxon>Bacteria</taxon>
        <taxon>Bacillati</taxon>
        <taxon>Actinomycetota</taxon>
        <taxon>Actinomycetes</taxon>
        <taxon>Kineosporiales</taxon>
        <taxon>Kineosporiaceae</taxon>
        <taxon>Pseudokineococcus</taxon>
    </lineage>
</organism>
<evidence type="ECO:0000256" key="1">
    <source>
        <dbReference type="SAM" id="MobiDB-lite"/>
    </source>
</evidence>
<dbReference type="AlphaFoldDB" id="A0A3N1GA74"/>
<gene>
    <name evidence="3" type="ORF">EDC03_2656</name>
</gene>
<dbReference type="RefSeq" id="WP_148058092.1">
    <property type="nucleotide sequence ID" value="NZ_RJKN01000007.1"/>
</dbReference>
<keyword evidence="2" id="KW-1133">Transmembrane helix</keyword>
<keyword evidence="2" id="KW-0812">Transmembrane</keyword>
<evidence type="ECO:0000313" key="3">
    <source>
        <dbReference type="EMBL" id="ROP27133.1"/>
    </source>
</evidence>
<dbReference type="InParanoid" id="A0A3N1GA74"/>
<dbReference type="FunCoup" id="A0A3N1GA74">
    <property type="interactions" value="87"/>
</dbReference>
<feature type="transmembrane region" description="Helical" evidence="2">
    <location>
        <begin position="82"/>
        <end position="101"/>
    </location>
</feature>
<keyword evidence="4" id="KW-1185">Reference proteome</keyword>
<evidence type="ECO:0000313" key="4">
    <source>
        <dbReference type="Proteomes" id="UP000276232"/>
    </source>
</evidence>